<dbReference type="PROSITE" id="PS51644">
    <property type="entry name" value="HTH_OST"/>
    <property type="match status" value="1"/>
</dbReference>
<dbReference type="Proteomes" id="UP000664545">
    <property type="component" value="Unassembled WGS sequence"/>
</dbReference>
<evidence type="ECO:0000313" key="3">
    <source>
        <dbReference type="Proteomes" id="UP000664545"/>
    </source>
</evidence>
<dbReference type="Gene3D" id="3.30.420.610">
    <property type="entry name" value="LOTUS domain-like"/>
    <property type="match status" value="1"/>
</dbReference>
<keyword evidence="3" id="KW-1185">Reference proteome</keyword>
<proteinExistence type="predicted"/>
<dbReference type="AlphaFoldDB" id="A0A939D7N0"/>
<dbReference type="PANTHER" id="PTHR35811">
    <property type="entry name" value="SLR1870 PROTEIN"/>
    <property type="match status" value="1"/>
</dbReference>
<dbReference type="CDD" id="cd11297">
    <property type="entry name" value="PIN_LabA-like_N_1"/>
    <property type="match status" value="1"/>
</dbReference>
<dbReference type="RefSeq" id="WP_206581397.1">
    <property type="nucleotide sequence ID" value="NZ_JAFJZZ010000001.1"/>
</dbReference>
<dbReference type="CDD" id="cd10146">
    <property type="entry name" value="LabA_like_C"/>
    <property type="match status" value="1"/>
</dbReference>
<dbReference type="Pfam" id="PF01936">
    <property type="entry name" value="NYN"/>
    <property type="match status" value="1"/>
</dbReference>
<dbReference type="InterPro" id="IPR021139">
    <property type="entry name" value="NYN"/>
</dbReference>
<protein>
    <submittedName>
        <fullName evidence="2">NYN domain-containing protein</fullName>
    </submittedName>
</protein>
<sequence length="286" mass="32759">MQDESYKVAILIDAENVSHKYIDTIIREASAVGVIKYKRIYGNFASPVLSSWKSVIIENAMVPVHQYNNTTGKNSSDSALIIDAMDLLYNGNIDSFCLVTSDSDFTRLATRLRESEIFVFGMGEQKTAKAFINACNKFIYLDLLYEHEREEVNNVESIPETVEKRMKEEKKKNNNDVEIEQDSSEKNVQVELLMSEKENSGANVDAVKNAIVSLINEKSADDGWLFLGFLGSLLNQRFPDFDVRNFGYKKFVPFIESLYVFEIEKRVSNEDKNVEHVYIRNKEKVL</sequence>
<dbReference type="InterPro" id="IPR025605">
    <property type="entry name" value="OST-HTH/LOTUS_dom"/>
</dbReference>
<dbReference type="EMBL" id="JAFJZZ010000001">
    <property type="protein sequence ID" value="MBN7772606.1"/>
    <property type="molecule type" value="Genomic_DNA"/>
</dbReference>
<dbReference type="Gene3D" id="3.40.50.1010">
    <property type="entry name" value="5'-nuclease"/>
    <property type="match status" value="1"/>
</dbReference>
<comment type="caution">
    <text evidence="2">The sequence shown here is derived from an EMBL/GenBank/DDBJ whole genome shotgun (WGS) entry which is preliminary data.</text>
</comment>
<dbReference type="PANTHER" id="PTHR35811:SF1">
    <property type="entry name" value="HTH OST-TYPE DOMAIN-CONTAINING PROTEIN"/>
    <property type="match status" value="1"/>
</dbReference>
<evidence type="ECO:0000313" key="2">
    <source>
        <dbReference type="EMBL" id="MBN7772606.1"/>
    </source>
</evidence>
<organism evidence="2 3">
    <name type="scientific">Clostridium aminobutyricum</name>
    <dbReference type="NCBI Taxonomy" id="33953"/>
    <lineage>
        <taxon>Bacteria</taxon>
        <taxon>Bacillati</taxon>
        <taxon>Bacillota</taxon>
        <taxon>Clostridia</taxon>
        <taxon>Eubacteriales</taxon>
        <taxon>Clostridiaceae</taxon>
        <taxon>Clostridium</taxon>
    </lineage>
</organism>
<accession>A0A939D7N0</accession>
<evidence type="ECO:0000259" key="1">
    <source>
        <dbReference type="PROSITE" id="PS51644"/>
    </source>
</evidence>
<dbReference type="InterPro" id="IPR041966">
    <property type="entry name" value="LOTUS-like"/>
</dbReference>
<gene>
    <name evidence="2" type="ORF">JYB65_04460</name>
</gene>
<reference evidence="2" key="1">
    <citation type="submission" date="2021-02" db="EMBL/GenBank/DDBJ databases">
        <title>Abyssanaerobacter marinus gen.nov., sp., nov, anaerobic bacterium isolated from the Onnuri vent field of Indian Ocean and suggestion of Mogibacteriaceae fam. nov., and proposal of reclassification of ambiguous this family's genus member.</title>
        <authorList>
            <person name="Kim Y.J."/>
            <person name="Yang J.-A."/>
        </authorList>
    </citation>
    <scope>NUCLEOTIDE SEQUENCE</scope>
    <source>
        <strain evidence="2">DSM 2634</strain>
    </source>
</reference>
<dbReference type="GO" id="GO:0004540">
    <property type="term" value="F:RNA nuclease activity"/>
    <property type="evidence" value="ECO:0007669"/>
    <property type="project" value="InterPro"/>
</dbReference>
<name>A0A939D7N0_CLOAM</name>
<feature type="domain" description="HTH OST-type" evidence="1">
    <location>
        <begin position="203"/>
        <end position="281"/>
    </location>
</feature>
<dbReference type="Pfam" id="PF12872">
    <property type="entry name" value="OST-HTH"/>
    <property type="match status" value="1"/>
</dbReference>